<accession>A0ABX5B0G5</accession>
<reference evidence="3 4" key="1">
    <citation type="submission" date="2014-04" db="EMBL/GenBank/DDBJ databases">
        <title>Whole genome sequence of 'Brachyspira hampsonii' D13-03603F2.</title>
        <authorList>
            <person name="Patterson A.H."/>
            <person name="Chaban B."/>
            <person name="Fernando C."/>
            <person name="Harding J.C."/>
            <person name="Hill J.E."/>
        </authorList>
    </citation>
    <scope>NUCLEOTIDE SEQUENCE [LARGE SCALE GENOMIC DNA]</scope>
    <source>
        <strain evidence="3 4">D13-03603F2</strain>
    </source>
</reference>
<dbReference type="EMBL" id="JJMJ01000290">
    <property type="protein sequence ID" value="PPS20624.1"/>
    <property type="molecule type" value="Genomic_DNA"/>
</dbReference>
<keyword evidence="2" id="KW-0812">Transmembrane</keyword>
<evidence type="ECO:0000256" key="2">
    <source>
        <dbReference type="SAM" id="Phobius"/>
    </source>
</evidence>
<feature type="transmembrane region" description="Helical" evidence="2">
    <location>
        <begin position="545"/>
        <end position="565"/>
    </location>
</feature>
<feature type="transmembrane region" description="Helical" evidence="2">
    <location>
        <begin position="45"/>
        <end position="71"/>
    </location>
</feature>
<dbReference type="SUPFAM" id="SSF48452">
    <property type="entry name" value="TPR-like"/>
    <property type="match status" value="1"/>
</dbReference>
<evidence type="ECO:0008006" key="5">
    <source>
        <dbReference type="Google" id="ProtNLM"/>
    </source>
</evidence>
<feature type="transmembrane region" description="Helical" evidence="2">
    <location>
        <begin position="518"/>
        <end position="539"/>
    </location>
</feature>
<dbReference type="InterPro" id="IPR019734">
    <property type="entry name" value="TPR_rpt"/>
</dbReference>
<keyword evidence="2" id="KW-0472">Membrane</keyword>
<proteinExistence type="predicted"/>
<feature type="repeat" description="TPR" evidence="1">
    <location>
        <begin position="196"/>
        <end position="229"/>
    </location>
</feature>
<keyword evidence="2" id="KW-1133">Transmembrane helix</keyword>
<evidence type="ECO:0000256" key="1">
    <source>
        <dbReference type="PROSITE-ProRule" id="PRU00339"/>
    </source>
</evidence>
<dbReference type="PROSITE" id="PS50005">
    <property type="entry name" value="TPR"/>
    <property type="match status" value="1"/>
</dbReference>
<dbReference type="Gene3D" id="1.25.40.10">
    <property type="entry name" value="Tetratricopeptide repeat domain"/>
    <property type="match status" value="1"/>
</dbReference>
<feature type="transmembrane region" description="Helical" evidence="2">
    <location>
        <begin position="480"/>
        <end position="497"/>
    </location>
</feature>
<feature type="transmembrane region" description="Helical" evidence="2">
    <location>
        <begin position="12"/>
        <end position="33"/>
    </location>
</feature>
<feature type="transmembrane region" description="Helical" evidence="2">
    <location>
        <begin position="83"/>
        <end position="102"/>
    </location>
</feature>
<keyword evidence="4" id="KW-1185">Reference proteome</keyword>
<dbReference type="Proteomes" id="UP000238924">
    <property type="component" value="Unassembled WGS sequence"/>
</dbReference>
<evidence type="ECO:0000313" key="4">
    <source>
        <dbReference type="Proteomes" id="UP000238924"/>
    </source>
</evidence>
<name>A0ABX5B0G5_9SPIR</name>
<comment type="caution">
    <text evidence="3">The sequence shown here is derived from an EMBL/GenBank/DDBJ whole genome shotgun (WGS) entry which is preliminary data.</text>
</comment>
<keyword evidence="1" id="KW-0802">TPR repeat</keyword>
<protein>
    <recommendedName>
        <fullName evidence="5">TPR repeat-containing protein</fullName>
    </recommendedName>
</protein>
<sequence>MRKEHSITTRLILNFLIMSIIGIAVILIIYVLYSRGEGRDYSLFTYMLISLIFYKTYMPYIISLSVYSAFFKAKYLYQENISKVIAAPITAIIVLVIFYTLYDYSFVDSFISLVKEHNASRDTMIYYEYGLKLKNEAYEKAKTELINGNLESATYFAEEALFYDKNDGNVLLLIKSIQEEKRKEHEKLHQLEISNINNLLRLGTREFSYSNYYEASKYFNQVIALDRYNPLALYYINKISIANNQKPKYVSTTTEEASVYGRLSDVITLYENGRLWDAYDGISKLYMEAPNIAEVDNYYSIIRDSISRYDFFIREAKEIRNAYINNPDILQYTSALNHNGINLMLDKNTLLSSSSSSVFKNSFYIFDVSLIKLDDELKIVSCDNYLYGKIADEFKSTNNNKNIILKARFDTNKNDYIYSDTNSLIIPISISYSTLDIIKNYTSLELKYINLSDLFTLRKEIKRFGYSDKEINLELITKNIEPITYLLLFLIIAYYSFRYRLSMSPSATFHIYNRVTGVVGTILLALVYKVIVSYIAMLLVMVSEITLSVIIIVVSAFILILIVIFQMARIPRDVR</sequence>
<evidence type="ECO:0000313" key="3">
    <source>
        <dbReference type="EMBL" id="PPS20624.1"/>
    </source>
</evidence>
<gene>
    <name evidence="3" type="ORF">DJ52_15865</name>
</gene>
<dbReference type="RefSeq" id="WP_013112994.1">
    <property type="nucleotide sequence ID" value="NZ_JAWLPZ010000011.1"/>
</dbReference>
<dbReference type="InterPro" id="IPR011990">
    <property type="entry name" value="TPR-like_helical_dom_sf"/>
</dbReference>
<organism evidence="3 4">
    <name type="scientific">Brachyspira murdochii</name>
    <dbReference type="NCBI Taxonomy" id="84378"/>
    <lineage>
        <taxon>Bacteria</taxon>
        <taxon>Pseudomonadati</taxon>
        <taxon>Spirochaetota</taxon>
        <taxon>Spirochaetia</taxon>
        <taxon>Brachyspirales</taxon>
        <taxon>Brachyspiraceae</taxon>
        <taxon>Brachyspira</taxon>
    </lineage>
</organism>